<keyword evidence="2" id="KW-1185">Reference proteome</keyword>
<sequence>MLMSGGQNAHPFLTSTPAVTADHSQGINMSAMSSIGFTPNFCPGSESGPGYAQRILSDGGRHVKFPNYQPVSIP</sequence>
<protein>
    <submittedName>
        <fullName evidence="1">Uncharacterized protein</fullName>
    </submittedName>
</protein>
<reference evidence="1" key="1">
    <citation type="journal article" date="2023" name="Insect Mol. Biol.">
        <title>Genome sequencing provides insights into the evolution of gene families encoding plant cell wall-degrading enzymes in longhorned beetles.</title>
        <authorList>
            <person name="Shin N.R."/>
            <person name="Okamura Y."/>
            <person name="Kirsch R."/>
            <person name="Pauchet Y."/>
        </authorList>
    </citation>
    <scope>NUCLEOTIDE SEQUENCE</scope>
    <source>
        <strain evidence="1">RBIC_L_NR</strain>
    </source>
</reference>
<accession>A0AAV8ZLR8</accession>
<dbReference type="AlphaFoldDB" id="A0AAV8ZLR8"/>
<proteinExistence type="predicted"/>
<dbReference type="EMBL" id="JANEYF010001034">
    <property type="protein sequence ID" value="KAJ8966281.1"/>
    <property type="molecule type" value="Genomic_DNA"/>
</dbReference>
<evidence type="ECO:0000313" key="1">
    <source>
        <dbReference type="EMBL" id="KAJ8966281.1"/>
    </source>
</evidence>
<dbReference type="Proteomes" id="UP001162156">
    <property type="component" value="Unassembled WGS sequence"/>
</dbReference>
<evidence type="ECO:0000313" key="2">
    <source>
        <dbReference type="Proteomes" id="UP001162156"/>
    </source>
</evidence>
<gene>
    <name evidence="1" type="ORF">NQ314_003633</name>
</gene>
<comment type="caution">
    <text evidence="1">The sequence shown here is derived from an EMBL/GenBank/DDBJ whole genome shotgun (WGS) entry which is preliminary data.</text>
</comment>
<name>A0AAV8ZLR8_9CUCU</name>
<organism evidence="1 2">
    <name type="scientific">Rhamnusium bicolor</name>
    <dbReference type="NCBI Taxonomy" id="1586634"/>
    <lineage>
        <taxon>Eukaryota</taxon>
        <taxon>Metazoa</taxon>
        <taxon>Ecdysozoa</taxon>
        <taxon>Arthropoda</taxon>
        <taxon>Hexapoda</taxon>
        <taxon>Insecta</taxon>
        <taxon>Pterygota</taxon>
        <taxon>Neoptera</taxon>
        <taxon>Endopterygota</taxon>
        <taxon>Coleoptera</taxon>
        <taxon>Polyphaga</taxon>
        <taxon>Cucujiformia</taxon>
        <taxon>Chrysomeloidea</taxon>
        <taxon>Cerambycidae</taxon>
        <taxon>Lepturinae</taxon>
        <taxon>Rhagiini</taxon>
        <taxon>Rhamnusium</taxon>
    </lineage>
</organism>